<evidence type="ECO:0000256" key="4">
    <source>
        <dbReference type="SAM" id="MobiDB-lite"/>
    </source>
</evidence>
<feature type="compositionally biased region" description="Low complexity" evidence="4">
    <location>
        <begin position="672"/>
        <end position="683"/>
    </location>
</feature>
<evidence type="ECO:0000259" key="6">
    <source>
        <dbReference type="PROSITE" id="PS51203"/>
    </source>
</evidence>
<dbReference type="PANTHER" id="PTHR12356:SF3">
    <property type="entry name" value="NUCLEAR MIGRATION PROTEIN NUDC"/>
    <property type="match status" value="1"/>
</dbReference>
<evidence type="ECO:0000256" key="2">
    <source>
        <dbReference type="ARBA" id="ARBA00022490"/>
    </source>
</evidence>
<dbReference type="CDD" id="cd04481">
    <property type="entry name" value="RPA1_DBD_B_like"/>
    <property type="match status" value="1"/>
</dbReference>
<dbReference type="InterPro" id="IPR035897">
    <property type="entry name" value="Toll_tir_struct_dom_sf"/>
</dbReference>
<dbReference type="CDD" id="cd04480">
    <property type="entry name" value="RPA1_DBD_A_like"/>
    <property type="match status" value="1"/>
</dbReference>
<feature type="domain" description="TIR" evidence="5">
    <location>
        <begin position="16"/>
        <end position="151"/>
    </location>
</feature>
<evidence type="ECO:0000256" key="1">
    <source>
        <dbReference type="ARBA" id="ARBA00004463"/>
    </source>
</evidence>
<dbReference type="OrthoDB" id="1931061at2759"/>
<proteinExistence type="predicted"/>
<dbReference type="EMBL" id="JRKL02000782">
    <property type="protein sequence ID" value="KAF3968343.1"/>
    <property type="molecule type" value="Genomic_DNA"/>
</dbReference>
<dbReference type="Proteomes" id="UP000737018">
    <property type="component" value="Unassembled WGS sequence"/>
</dbReference>
<protein>
    <submittedName>
        <fullName evidence="7">Uncharacterized protein</fullName>
    </submittedName>
</protein>
<dbReference type="InterPro" id="IPR008978">
    <property type="entry name" value="HSP20-like_chaperone"/>
</dbReference>
<dbReference type="GO" id="GO:0051082">
    <property type="term" value="F:unfolded protein binding"/>
    <property type="evidence" value="ECO:0007669"/>
    <property type="project" value="TreeGrafter"/>
</dbReference>
<dbReference type="FunFam" id="2.60.40.790:FF:000001">
    <property type="entry name" value="Nuclear migration protein nudC"/>
    <property type="match status" value="1"/>
</dbReference>
<feature type="region of interest" description="Disordered" evidence="4">
    <location>
        <begin position="277"/>
        <end position="298"/>
    </location>
</feature>
<reference evidence="7" key="1">
    <citation type="submission" date="2020-03" db="EMBL/GenBank/DDBJ databases">
        <title>Castanea mollissima Vanexum genome sequencing.</title>
        <authorList>
            <person name="Staton M."/>
        </authorList>
    </citation>
    <scope>NUCLEOTIDE SEQUENCE</scope>
    <source>
        <tissue evidence="7">Leaf</tissue>
    </source>
</reference>
<dbReference type="GO" id="GO:0007165">
    <property type="term" value="P:signal transduction"/>
    <property type="evidence" value="ECO:0007669"/>
    <property type="project" value="InterPro"/>
</dbReference>
<evidence type="ECO:0000313" key="8">
    <source>
        <dbReference type="Proteomes" id="UP000737018"/>
    </source>
</evidence>
<dbReference type="GO" id="GO:0006950">
    <property type="term" value="P:response to stress"/>
    <property type="evidence" value="ECO:0007669"/>
    <property type="project" value="UniProtKB-ARBA"/>
</dbReference>
<dbReference type="Pfam" id="PF04969">
    <property type="entry name" value="CS"/>
    <property type="match status" value="1"/>
</dbReference>
<dbReference type="InterPro" id="IPR000157">
    <property type="entry name" value="TIR_dom"/>
</dbReference>
<feature type="region of interest" description="Disordered" evidence="4">
    <location>
        <begin position="663"/>
        <end position="689"/>
    </location>
</feature>
<dbReference type="Pfam" id="PF01582">
    <property type="entry name" value="TIR"/>
    <property type="match status" value="1"/>
</dbReference>
<dbReference type="Gene3D" id="2.60.40.790">
    <property type="match status" value="1"/>
</dbReference>
<dbReference type="InterPro" id="IPR007052">
    <property type="entry name" value="CS_dom"/>
</dbReference>
<comment type="caution">
    <text evidence="7">The sequence shown here is derived from an EMBL/GenBank/DDBJ whole genome shotgun (WGS) entry which is preliminary data.</text>
</comment>
<dbReference type="InterPro" id="IPR013955">
    <property type="entry name" value="Rep_factor-A_C"/>
</dbReference>
<dbReference type="PROSITE" id="PS50104">
    <property type="entry name" value="TIR"/>
    <property type="match status" value="1"/>
</dbReference>
<keyword evidence="8" id="KW-1185">Reference proteome</keyword>
<dbReference type="Gene3D" id="3.40.50.10140">
    <property type="entry name" value="Toll/interleukin-1 receptor homology (TIR) domain"/>
    <property type="match status" value="1"/>
</dbReference>
<feature type="domain" description="CS" evidence="6">
    <location>
        <begin position="184"/>
        <end position="273"/>
    </location>
</feature>
<comment type="subcellular location">
    <subcellularLocation>
        <location evidence="1">Cytoplasmic granule</location>
    </subcellularLocation>
</comment>
<dbReference type="GO" id="GO:0006457">
    <property type="term" value="P:protein folding"/>
    <property type="evidence" value="ECO:0007669"/>
    <property type="project" value="TreeGrafter"/>
</dbReference>
<dbReference type="SUPFAM" id="SSF50249">
    <property type="entry name" value="Nucleic acid-binding proteins"/>
    <property type="match status" value="3"/>
</dbReference>
<dbReference type="InterPro" id="IPR012340">
    <property type="entry name" value="NA-bd_OB-fold"/>
</dbReference>
<dbReference type="SMART" id="SM00255">
    <property type="entry name" value="TIR"/>
    <property type="match status" value="1"/>
</dbReference>
<comment type="function">
    <text evidence="3">Small heat shock protein required for the establishment of auxin gradients and for patterning of the apical domain of the embryo. Involved in the specification of the cotyledon primordia. Also required for normal inflorescence and floral meristem function, normal developmental patterning and thermotolerance. Acts as a molecular chaperone.</text>
</comment>
<gene>
    <name evidence="7" type="ORF">CMV_007749</name>
</gene>
<dbReference type="SUPFAM" id="SSF52200">
    <property type="entry name" value="Toll/Interleukin receptor TIR domain"/>
    <property type="match status" value="1"/>
</dbReference>
<feature type="region of interest" description="Disordered" evidence="4">
    <location>
        <begin position="155"/>
        <end position="181"/>
    </location>
</feature>
<dbReference type="Pfam" id="PF02721">
    <property type="entry name" value="DUF223"/>
    <property type="match status" value="1"/>
</dbReference>
<dbReference type="SUPFAM" id="SSF49764">
    <property type="entry name" value="HSP20-like chaperones"/>
    <property type="match status" value="1"/>
</dbReference>
<dbReference type="PROSITE" id="PS51203">
    <property type="entry name" value="CS"/>
    <property type="match status" value="1"/>
</dbReference>
<accession>A0A8J4RHU5</accession>
<organism evidence="7 8">
    <name type="scientific">Castanea mollissima</name>
    <name type="common">Chinese chestnut</name>
    <dbReference type="NCBI Taxonomy" id="60419"/>
    <lineage>
        <taxon>Eukaryota</taxon>
        <taxon>Viridiplantae</taxon>
        <taxon>Streptophyta</taxon>
        <taxon>Embryophyta</taxon>
        <taxon>Tracheophyta</taxon>
        <taxon>Spermatophyta</taxon>
        <taxon>Magnoliopsida</taxon>
        <taxon>eudicotyledons</taxon>
        <taxon>Gunneridae</taxon>
        <taxon>Pentapetalae</taxon>
        <taxon>rosids</taxon>
        <taxon>fabids</taxon>
        <taxon>Fagales</taxon>
        <taxon>Fagaceae</taxon>
        <taxon>Castanea</taxon>
    </lineage>
</organism>
<dbReference type="PANTHER" id="PTHR12356">
    <property type="entry name" value="NUCLEAR MOVEMENT PROTEIN NUDC"/>
    <property type="match status" value="1"/>
</dbReference>
<dbReference type="CDD" id="cd06467">
    <property type="entry name" value="p23_NUDC_like"/>
    <property type="match status" value="1"/>
</dbReference>
<dbReference type="Gene3D" id="2.40.50.140">
    <property type="entry name" value="Nucleic acid-binding proteins"/>
    <property type="match status" value="3"/>
</dbReference>
<dbReference type="InterPro" id="IPR037898">
    <property type="entry name" value="NudC_fam"/>
</dbReference>
<evidence type="ECO:0000259" key="5">
    <source>
        <dbReference type="PROSITE" id="PS50104"/>
    </source>
</evidence>
<dbReference type="GO" id="GO:0005737">
    <property type="term" value="C:cytoplasm"/>
    <property type="evidence" value="ECO:0007669"/>
    <property type="project" value="TreeGrafter"/>
</dbReference>
<sequence>MTPSFAPSLSTSALRYEYEVFVSFCGEDTRTSFTCHLLAALDRKKIRACRGEFNRTELMKAIETSRMAVVVFSKSYATSDRCLDELAKIMECNRVLNQRVFPIFYDVSPSQVREQKGNFEEAANLAGFHLKANRPESEFIEEIVENILKKLNEESSTAPSLRQNDAPGQHSSAAIPHNDASSGLDLENYSWTQTLEEVTLNVPVPTGTKSRSVVCEIKKNHLKVGLKGQPPIIDGELFWPVKPDDCYWSIEDQSAISILLTKHDKMERWKSIVKGDPEIDTQKVEPESSKLSDPDPETRQTVEKMMITMSKGYSFLDQISDAKETWRIRVRICRMCKAGNKRSGNNFISLDMILIDEKKNLMHAIVRKNVFQKFGAILHERGTFVISNFKVIVTKKGYRPVSNDLNIIFLLTTSVKECNEKSELIPMHAFEFATYDCINSRLNNNSYLTDIIGKLTAVGPIEQVHFDNGSTNIRNLQILLPEDKELKISLWDESAETITENDFKEDEGPYVIIVTSTIVKEFQGKLNLNTTSASKVYVNLDITQSYKLQIQVNDHTRTTSFVLFDKDAEKIIQKTAMELSSKNQEPNKVPQEIQNLLGKSYTFQIKVDDYNVKEGWEVYTVTSVFKSESNDTIAASDIKLLTSLKDVADDNLIDDVFGNSQMKDLTKKRTSKQTSNNNTGSSQNKKKKK</sequence>
<evidence type="ECO:0000256" key="3">
    <source>
        <dbReference type="ARBA" id="ARBA00053226"/>
    </source>
</evidence>
<dbReference type="Pfam" id="PF08646">
    <property type="entry name" value="Rep_fac-A_C"/>
    <property type="match status" value="1"/>
</dbReference>
<dbReference type="AlphaFoldDB" id="A0A8J4RHU5"/>
<evidence type="ECO:0000313" key="7">
    <source>
        <dbReference type="EMBL" id="KAF3968343.1"/>
    </source>
</evidence>
<dbReference type="InterPro" id="IPR003871">
    <property type="entry name" value="RFA1B/D_OB_1st"/>
</dbReference>
<name>A0A8J4RHU5_9ROSI</name>
<keyword evidence="2" id="KW-0963">Cytoplasm</keyword>